<sequence length="218" mass="24854">MVDVARSRDSVDRPLGKKELRRLARHQRKAEETERQERARRRRMSIFAAAGVLVLGVVAWVVWGAVRANSTSTTAGVAGQPKLNVIDYPEQGREHIFPGQQHPSYNSDPPTSGWHFPQPAEWGYYNGELPDELVVHNLEHGGIWISFKSADDTEVINKLVALSRRYRSKVIITLRPKNDSRIAVAAWTHLMKLDQYDEAAIVNFINRFKNRGPEFFPD</sequence>
<evidence type="ECO:0000256" key="1">
    <source>
        <dbReference type="SAM" id="MobiDB-lite"/>
    </source>
</evidence>
<keyword evidence="2" id="KW-1133">Transmembrane helix</keyword>
<dbReference type="InterPro" id="IPR021454">
    <property type="entry name" value="DUF3105"/>
</dbReference>
<dbReference type="EMBL" id="VBAL01000114">
    <property type="protein sequence ID" value="TMJ00517.1"/>
    <property type="molecule type" value="Genomic_DNA"/>
</dbReference>
<accession>A0A537KYB9</accession>
<dbReference type="Pfam" id="PF11303">
    <property type="entry name" value="DUF3105"/>
    <property type="match status" value="1"/>
</dbReference>
<feature type="region of interest" description="Disordered" evidence="1">
    <location>
        <begin position="1"/>
        <end position="38"/>
    </location>
</feature>
<evidence type="ECO:0000313" key="3">
    <source>
        <dbReference type="EMBL" id="TMJ00517.1"/>
    </source>
</evidence>
<organism evidence="3 4">
    <name type="scientific">Candidatus Segetimicrobium genomatis</name>
    <dbReference type="NCBI Taxonomy" id="2569760"/>
    <lineage>
        <taxon>Bacteria</taxon>
        <taxon>Bacillati</taxon>
        <taxon>Candidatus Sysuimicrobiota</taxon>
        <taxon>Candidatus Sysuimicrobiia</taxon>
        <taxon>Candidatus Sysuimicrobiales</taxon>
        <taxon>Candidatus Segetimicrobiaceae</taxon>
        <taxon>Candidatus Segetimicrobium</taxon>
    </lineage>
</organism>
<protein>
    <submittedName>
        <fullName evidence="3">DUF3105 domain-containing protein</fullName>
    </submittedName>
</protein>
<gene>
    <name evidence="3" type="ORF">E6H01_09470</name>
</gene>
<feature type="compositionally biased region" description="Basic and acidic residues" evidence="1">
    <location>
        <begin position="1"/>
        <end position="22"/>
    </location>
</feature>
<evidence type="ECO:0000256" key="2">
    <source>
        <dbReference type="SAM" id="Phobius"/>
    </source>
</evidence>
<reference evidence="3 4" key="1">
    <citation type="journal article" date="2019" name="Nat. Microbiol.">
        <title>Mediterranean grassland soil C-N compound turnover is dependent on rainfall and depth, and is mediated by genomically divergent microorganisms.</title>
        <authorList>
            <person name="Diamond S."/>
            <person name="Andeer P.F."/>
            <person name="Li Z."/>
            <person name="Crits-Christoph A."/>
            <person name="Burstein D."/>
            <person name="Anantharaman K."/>
            <person name="Lane K.R."/>
            <person name="Thomas B.C."/>
            <person name="Pan C."/>
            <person name="Northen T.R."/>
            <person name="Banfield J.F."/>
        </authorList>
    </citation>
    <scope>NUCLEOTIDE SEQUENCE [LARGE SCALE GENOMIC DNA]</scope>
    <source>
        <strain evidence="3">NP_4</strain>
    </source>
</reference>
<proteinExistence type="predicted"/>
<keyword evidence="2" id="KW-0472">Membrane</keyword>
<comment type="caution">
    <text evidence="3">The sequence shown here is derived from an EMBL/GenBank/DDBJ whole genome shotgun (WGS) entry which is preliminary data.</text>
</comment>
<feature type="transmembrane region" description="Helical" evidence="2">
    <location>
        <begin position="44"/>
        <end position="63"/>
    </location>
</feature>
<keyword evidence="2" id="KW-0812">Transmembrane</keyword>
<name>A0A537KYB9_9BACT</name>
<dbReference type="Proteomes" id="UP000319353">
    <property type="component" value="Unassembled WGS sequence"/>
</dbReference>
<dbReference type="AlphaFoldDB" id="A0A537KYB9"/>
<evidence type="ECO:0000313" key="4">
    <source>
        <dbReference type="Proteomes" id="UP000319353"/>
    </source>
</evidence>